<dbReference type="EMBL" id="MH193369">
    <property type="protein sequence ID" value="AWD92330.1"/>
    <property type="molecule type" value="Genomic_DNA"/>
</dbReference>
<dbReference type="GeneID" id="40101559"/>
<dbReference type="CDD" id="cd02976">
    <property type="entry name" value="NrdH"/>
    <property type="match status" value="1"/>
</dbReference>
<dbReference type="InterPro" id="IPR002109">
    <property type="entry name" value="Glutaredoxin"/>
</dbReference>
<dbReference type="SUPFAM" id="SSF52833">
    <property type="entry name" value="Thioredoxin-like"/>
    <property type="match status" value="1"/>
</dbReference>
<dbReference type="KEGG" id="vg:40101559"/>
<keyword evidence="3" id="KW-1185">Reference proteome</keyword>
<dbReference type="PROSITE" id="PS51354">
    <property type="entry name" value="GLUTAREDOXIN_2"/>
    <property type="match status" value="1"/>
</dbReference>
<dbReference type="RefSeq" id="YP_009624706.1">
    <property type="nucleotide sequence ID" value="NC_042125.1"/>
</dbReference>
<evidence type="ECO:0000313" key="3">
    <source>
        <dbReference type="Proteomes" id="UP000247285"/>
    </source>
</evidence>
<reference evidence="2 3" key="1">
    <citation type="submission" date="2018-04" db="EMBL/GenBank/DDBJ databases">
        <title>The genome sequence of bacteriophage LY0322 lytic for Enterococcus.</title>
        <authorList>
            <person name="Liu Y."/>
            <person name="Shi H."/>
            <person name="Sun Y."/>
        </authorList>
    </citation>
    <scope>NUCLEOTIDE SEQUENCE [LARGE SCALE GENOMIC DNA]</scope>
</reference>
<feature type="domain" description="Glutaredoxin" evidence="1">
    <location>
        <begin position="2"/>
        <end position="59"/>
    </location>
</feature>
<name>A0A2S1GSF6_9CAUD</name>
<dbReference type="Gene3D" id="3.40.30.10">
    <property type="entry name" value="Glutaredoxin"/>
    <property type="match status" value="1"/>
</dbReference>
<sequence length="89" mass="10134">MIKVYTKNNCMACKITKRKLQELGVNYKEINVDEDWKGLNYLLERGLTSLPVVFKDDEPIVTGGFAPNILETCVSEEHSKHFSDEKVGN</sequence>
<dbReference type="OrthoDB" id="18944at10239"/>
<evidence type="ECO:0000259" key="1">
    <source>
        <dbReference type="Pfam" id="PF00462"/>
    </source>
</evidence>
<dbReference type="InterPro" id="IPR036249">
    <property type="entry name" value="Thioredoxin-like_sf"/>
</dbReference>
<organism evidence="2 3">
    <name type="scientific">Enterococcus phage LY0322</name>
    <dbReference type="NCBI Taxonomy" id="2172042"/>
    <lineage>
        <taxon>Viruses</taxon>
        <taxon>Duplodnaviria</taxon>
        <taxon>Heunggongvirae</taxon>
        <taxon>Uroviricota</taxon>
        <taxon>Caudoviricetes</taxon>
        <taxon>Efquatrovirus</taxon>
        <taxon>Efquatrovirus LY0322</taxon>
    </lineage>
</organism>
<protein>
    <recommendedName>
        <fullName evidence="1">Glutaredoxin domain-containing protein</fullName>
    </recommendedName>
</protein>
<evidence type="ECO:0000313" key="2">
    <source>
        <dbReference type="EMBL" id="AWD92330.1"/>
    </source>
</evidence>
<dbReference type="Proteomes" id="UP000247285">
    <property type="component" value="Segment"/>
</dbReference>
<accession>A0A2S1GSF6</accession>
<dbReference type="Pfam" id="PF00462">
    <property type="entry name" value="Glutaredoxin"/>
    <property type="match status" value="1"/>
</dbReference>
<proteinExistence type="predicted"/>